<dbReference type="EMBL" id="JAVRRL010000061">
    <property type="protein sequence ID" value="KAK5109599.1"/>
    <property type="molecule type" value="Genomic_DNA"/>
</dbReference>
<proteinExistence type="predicted"/>
<comment type="caution">
    <text evidence="1">The sequence shown here is derived from an EMBL/GenBank/DDBJ whole genome shotgun (WGS) entry which is preliminary data.</text>
</comment>
<sequence>MPITIGLPASLLTLPCELRNQIYFYIFPNAYELDDDDDAQLQEASHTPSTLTLALRLHPPSKYTDPAPTLNPTNHHLNLLLTTRQIHAEAHLLALSHTPFHLPSTYTTPSHFIHQTRHLSPTQLSAVRYLTLTAKISVLRALNETWNNLPFGHPSLRLERLTLVPRRPDCTTSCYAEVAELSQAHTFAYVLAETLKGLRNVRVVEVRNEGCFGQGVWRVLYRSLVLRLWRWGGVRCGVLFEERGSEEGKGWEDGVGGARFRVFFGAARGVGVGREVGEEIIRLAGGEMPALSTAGAGF</sequence>
<dbReference type="PANTHER" id="PTHR38790">
    <property type="entry name" value="2EXR DOMAIN-CONTAINING PROTEIN-RELATED"/>
    <property type="match status" value="1"/>
</dbReference>
<gene>
    <name evidence="1" type="ORF">LTR62_006836</name>
</gene>
<evidence type="ECO:0000313" key="2">
    <source>
        <dbReference type="Proteomes" id="UP001310890"/>
    </source>
</evidence>
<reference evidence="1" key="1">
    <citation type="submission" date="2023-08" db="EMBL/GenBank/DDBJ databases">
        <title>Black Yeasts Isolated from many extreme environments.</title>
        <authorList>
            <person name="Coleine C."/>
            <person name="Stajich J.E."/>
            <person name="Selbmann L."/>
        </authorList>
    </citation>
    <scope>NUCLEOTIDE SEQUENCE</scope>
    <source>
        <strain evidence="1">CCFEE 5401</strain>
    </source>
</reference>
<evidence type="ECO:0000313" key="1">
    <source>
        <dbReference type="EMBL" id="KAK5109599.1"/>
    </source>
</evidence>
<accession>A0AAN7TC59</accession>
<protein>
    <submittedName>
        <fullName evidence="1">Uncharacterized protein</fullName>
    </submittedName>
</protein>
<dbReference type="PANTHER" id="PTHR38790:SF4">
    <property type="entry name" value="2EXR DOMAIN-CONTAINING PROTEIN"/>
    <property type="match status" value="1"/>
</dbReference>
<organism evidence="1 2">
    <name type="scientific">Meristemomyces frigidus</name>
    <dbReference type="NCBI Taxonomy" id="1508187"/>
    <lineage>
        <taxon>Eukaryota</taxon>
        <taxon>Fungi</taxon>
        <taxon>Dikarya</taxon>
        <taxon>Ascomycota</taxon>
        <taxon>Pezizomycotina</taxon>
        <taxon>Dothideomycetes</taxon>
        <taxon>Dothideomycetidae</taxon>
        <taxon>Mycosphaerellales</taxon>
        <taxon>Teratosphaeriaceae</taxon>
        <taxon>Meristemomyces</taxon>
    </lineage>
</organism>
<dbReference type="Proteomes" id="UP001310890">
    <property type="component" value="Unassembled WGS sequence"/>
</dbReference>
<name>A0AAN7TC59_9PEZI</name>
<dbReference type="AlphaFoldDB" id="A0AAN7TC59"/>